<gene>
    <name evidence="1" type="ORF">ACFO8Q_00985</name>
</gene>
<sequence>MRLYIASNGGEPYVKGVARAKGIDSYFDRIYSAGEFKTSRKEELVEKLLLDTEERDAVMVGDRKSDVRAGKANGLFVIGCDFGFARPGELDGADRIIRRFEEILCWFDIAIRK</sequence>
<evidence type="ECO:0000313" key="2">
    <source>
        <dbReference type="Proteomes" id="UP001596002"/>
    </source>
</evidence>
<dbReference type="InterPro" id="IPR023214">
    <property type="entry name" value="HAD_sf"/>
</dbReference>
<dbReference type="EC" id="3.-.-.-" evidence="1"/>
<dbReference type="InterPro" id="IPR036412">
    <property type="entry name" value="HAD-like_sf"/>
</dbReference>
<dbReference type="PANTHER" id="PTHR43434:SF1">
    <property type="entry name" value="PHOSPHOGLYCOLATE PHOSPHATASE"/>
    <property type="match status" value="1"/>
</dbReference>
<accession>A0ABV9PWF5</accession>
<evidence type="ECO:0000313" key="1">
    <source>
        <dbReference type="EMBL" id="MFC4765983.1"/>
    </source>
</evidence>
<dbReference type="InterPro" id="IPR006439">
    <property type="entry name" value="HAD-SF_hydro_IA"/>
</dbReference>
<dbReference type="GO" id="GO:0016787">
    <property type="term" value="F:hydrolase activity"/>
    <property type="evidence" value="ECO:0007669"/>
    <property type="project" value="UniProtKB-KW"/>
</dbReference>
<dbReference type="InterPro" id="IPR050155">
    <property type="entry name" value="HAD-like_hydrolase_sf"/>
</dbReference>
<keyword evidence="2" id="KW-1185">Reference proteome</keyword>
<dbReference type="PANTHER" id="PTHR43434">
    <property type="entry name" value="PHOSPHOGLYCOLATE PHOSPHATASE"/>
    <property type="match status" value="1"/>
</dbReference>
<comment type="caution">
    <text evidence="1">The sequence shown here is derived from an EMBL/GenBank/DDBJ whole genome shotgun (WGS) entry which is preliminary data.</text>
</comment>
<dbReference type="Gene3D" id="3.40.50.1000">
    <property type="entry name" value="HAD superfamily/HAD-like"/>
    <property type="match status" value="1"/>
</dbReference>
<dbReference type="Proteomes" id="UP001596002">
    <property type="component" value="Unassembled WGS sequence"/>
</dbReference>
<organism evidence="1 2">
    <name type="scientific">Effusibacillus consociatus</name>
    <dbReference type="NCBI Taxonomy" id="1117041"/>
    <lineage>
        <taxon>Bacteria</taxon>
        <taxon>Bacillati</taxon>
        <taxon>Bacillota</taxon>
        <taxon>Bacilli</taxon>
        <taxon>Bacillales</taxon>
        <taxon>Alicyclobacillaceae</taxon>
        <taxon>Effusibacillus</taxon>
    </lineage>
</organism>
<dbReference type="NCBIfam" id="TIGR01549">
    <property type="entry name" value="HAD-SF-IA-v1"/>
    <property type="match status" value="1"/>
</dbReference>
<dbReference type="Pfam" id="PF13419">
    <property type="entry name" value="HAD_2"/>
    <property type="match status" value="1"/>
</dbReference>
<dbReference type="EMBL" id="JBHSHC010000006">
    <property type="protein sequence ID" value="MFC4765983.1"/>
    <property type="molecule type" value="Genomic_DNA"/>
</dbReference>
<proteinExistence type="predicted"/>
<dbReference type="SUPFAM" id="SSF56784">
    <property type="entry name" value="HAD-like"/>
    <property type="match status" value="1"/>
</dbReference>
<name>A0ABV9PWF5_9BACL</name>
<protein>
    <submittedName>
        <fullName evidence="1">HAD family hydrolase</fullName>
        <ecNumber evidence="1">3.-.-.-</ecNumber>
    </submittedName>
</protein>
<reference evidence="2" key="1">
    <citation type="journal article" date="2019" name="Int. J. Syst. Evol. Microbiol.">
        <title>The Global Catalogue of Microorganisms (GCM) 10K type strain sequencing project: providing services to taxonomists for standard genome sequencing and annotation.</title>
        <authorList>
            <consortium name="The Broad Institute Genomics Platform"/>
            <consortium name="The Broad Institute Genome Sequencing Center for Infectious Disease"/>
            <person name="Wu L."/>
            <person name="Ma J."/>
        </authorList>
    </citation>
    <scope>NUCLEOTIDE SEQUENCE [LARGE SCALE GENOMIC DNA]</scope>
    <source>
        <strain evidence="2">WYCCWR 12678</strain>
    </source>
</reference>
<keyword evidence="1" id="KW-0378">Hydrolase</keyword>
<dbReference type="RefSeq" id="WP_380023606.1">
    <property type="nucleotide sequence ID" value="NZ_JBHSHC010000006.1"/>
</dbReference>
<dbReference type="InterPro" id="IPR041492">
    <property type="entry name" value="HAD_2"/>
</dbReference>